<sequence length="68" mass="7481">GDIIARGHLLARNTSTNDVLPWSGHNSRARSGIVLLLPARIECPRQQKRGKRSIDQSSVIDLPKGYCS</sequence>
<dbReference type="AlphaFoldDB" id="A0A392TCM8"/>
<evidence type="ECO:0000313" key="1">
    <source>
        <dbReference type="EMBL" id="MCI58869.1"/>
    </source>
</evidence>
<comment type="caution">
    <text evidence="1">The sequence shown here is derived from an EMBL/GenBank/DDBJ whole genome shotgun (WGS) entry which is preliminary data.</text>
</comment>
<dbReference type="EMBL" id="LXQA010553115">
    <property type="protein sequence ID" value="MCI58869.1"/>
    <property type="molecule type" value="Genomic_DNA"/>
</dbReference>
<reference evidence="1 2" key="1">
    <citation type="journal article" date="2018" name="Front. Plant Sci.">
        <title>Red Clover (Trifolium pratense) and Zigzag Clover (T. medium) - A Picture of Genomic Similarities and Differences.</title>
        <authorList>
            <person name="Dluhosova J."/>
            <person name="Istvanek J."/>
            <person name="Nedelnik J."/>
            <person name="Repkova J."/>
        </authorList>
    </citation>
    <scope>NUCLEOTIDE SEQUENCE [LARGE SCALE GENOMIC DNA]</scope>
    <source>
        <strain evidence="2">cv. 10/8</strain>
        <tissue evidence="1">Leaf</tissue>
    </source>
</reference>
<name>A0A392TCM8_9FABA</name>
<evidence type="ECO:0000313" key="2">
    <source>
        <dbReference type="Proteomes" id="UP000265520"/>
    </source>
</evidence>
<feature type="non-terminal residue" evidence="1">
    <location>
        <position position="1"/>
    </location>
</feature>
<protein>
    <submittedName>
        <fullName evidence="1">Uncharacterized protein</fullName>
    </submittedName>
</protein>
<keyword evidence="2" id="KW-1185">Reference proteome</keyword>
<organism evidence="1 2">
    <name type="scientific">Trifolium medium</name>
    <dbReference type="NCBI Taxonomy" id="97028"/>
    <lineage>
        <taxon>Eukaryota</taxon>
        <taxon>Viridiplantae</taxon>
        <taxon>Streptophyta</taxon>
        <taxon>Embryophyta</taxon>
        <taxon>Tracheophyta</taxon>
        <taxon>Spermatophyta</taxon>
        <taxon>Magnoliopsida</taxon>
        <taxon>eudicotyledons</taxon>
        <taxon>Gunneridae</taxon>
        <taxon>Pentapetalae</taxon>
        <taxon>rosids</taxon>
        <taxon>fabids</taxon>
        <taxon>Fabales</taxon>
        <taxon>Fabaceae</taxon>
        <taxon>Papilionoideae</taxon>
        <taxon>50 kb inversion clade</taxon>
        <taxon>NPAAA clade</taxon>
        <taxon>Hologalegina</taxon>
        <taxon>IRL clade</taxon>
        <taxon>Trifolieae</taxon>
        <taxon>Trifolium</taxon>
    </lineage>
</organism>
<accession>A0A392TCM8</accession>
<proteinExistence type="predicted"/>
<dbReference type="Proteomes" id="UP000265520">
    <property type="component" value="Unassembled WGS sequence"/>
</dbReference>